<dbReference type="RefSeq" id="XP_028875826.1">
    <property type="nucleotide sequence ID" value="XM_029017247.1"/>
</dbReference>
<dbReference type="Gene3D" id="2.130.10.10">
    <property type="entry name" value="YVTN repeat-like/Quinoprotein amine dehydrogenase"/>
    <property type="match status" value="1"/>
</dbReference>
<keyword evidence="3" id="KW-1185">Reference proteome</keyword>
<accession>A0A1J4MKE1</accession>
<evidence type="ECO:0000313" key="2">
    <source>
        <dbReference type="EMBL" id="OII74680.1"/>
    </source>
</evidence>
<dbReference type="EMBL" id="LRBP01000009">
    <property type="protein sequence ID" value="OII74680.1"/>
    <property type="molecule type" value="Genomic_DNA"/>
</dbReference>
<name>A0A1J4MKE1_9CRYT</name>
<comment type="caution">
    <text evidence="2">The sequence shown here is derived from an EMBL/GenBank/DDBJ whole genome shotgun (WGS) entry which is preliminary data.</text>
</comment>
<dbReference type="VEuPathDB" id="CryptoDB:cubi_00233"/>
<feature type="domain" description="F-box" evidence="1">
    <location>
        <begin position="1"/>
        <end position="44"/>
    </location>
</feature>
<evidence type="ECO:0000313" key="3">
    <source>
        <dbReference type="Proteomes" id="UP000186176"/>
    </source>
</evidence>
<dbReference type="OrthoDB" id="361494at2759"/>
<dbReference type="InterPro" id="IPR036322">
    <property type="entry name" value="WD40_repeat_dom_sf"/>
</dbReference>
<organism evidence="2 3">
    <name type="scientific">Cryptosporidium ubiquitum</name>
    <dbReference type="NCBI Taxonomy" id="857276"/>
    <lineage>
        <taxon>Eukaryota</taxon>
        <taxon>Sar</taxon>
        <taxon>Alveolata</taxon>
        <taxon>Apicomplexa</taxon>
        <taxon>Conoidasida</taxon>
        <taxon>Coccidia</taxon>
        <taxon>Eucoccidiorida</taxon>
        <taxon>Eimeriorina</taxon>
        <taxon>Cryptosporidiidae</taxon>
        <taxon>Cryptosporidium</taxon>
    </lineage>
</organism>
<dbReference type="GeneID" id="39977026"/>
<proteinExistence type="predicted"/>
<dbReference type="SUPFAM" id="SSF50978">
    <property type="entry name" value="WD40 repeat-like"/>
    <property type="match status" value="1"/>
</dbReference>
<reference evidence="2 3" key="1">
    <citation type="submission" date="2016-10" db="EMBL/GenBank/DDBJ databases">
        <title>Reductive evolution of mitochondrial metabolism and differential evolution of invasion-related proteins in Cryptosporidium.</title>
        <authorList>
            <person name="Liu S."/>
            <person name="Roellig D.M."/>
            <person name="Guo Y."/>
            <person name="Li N."/>
            <person name="Frace M.A."/>
            <person name="Tang K."/>
            <person name="Zhang L."/>
            <person name="Feng Y."/>
            <person name="Xiao L."/>
        </authorList>
    </citation>
    <scope>NUCLEOTIDE SEQUENCE [LARGE SCALE GENOMIC DNA]</scope>
    <source>
        <strain evidence="2">39726</strain>
    </source>
</reference>
<dbReference type="PROSITE" id="PS50181">
    <property type="entry name" value="FBOX"/>
    <property type="match status" value="1"/>
</dbReference>
<dbReference type="InterPro" id="IPR001810">
    <property type="entry name" value="F-box_dom"/>
</dbReference>
<protein>
    <recommendedName>
        <fullName evidence="1">F-box domain-containing protein</fullName>
    </recommendedName>
</protein>
<evidence type="ECO:0000259" key="1">
    <source>
        <dbReference type="PROSITE" id="PS50181"/>
    </source>
</evidence>
<dbReference type="AlphaFoldDB" id="A0A1J4MKE1"/>
<dbReference type="InterPro" id="IPR015943">
    <property type="entry name" value="WD40/YVTN_repeat-like_dom_sf"/>
</dbReference>
<dbReference type="Proteomes" id="UP000186176">
    <property type="component" value="Unassembled WGS sequence"/>
</dbReference>
<gene>
    <name evidence="2" type="ORF">cubi_00233</name>
</gene>
<sequence>MEKIPLEILATVSKYLQIIDIFSLLHLNRSFNFLWTSFEYWSIVCGGRKNFLELLANEFNCVLEDLRLFNMNKNNQNDLVENDKDEYFGFDLNTLAANLQNLNSFNQNTYCTKFADKSVIWKIFIRRKLQSWNLIQLISIFQDINIYKCDKKIIAIFSPLIAVISNHFLEIYELRNYSYSGKISSNTANEKLIYTKKKLITRINLNLLEDSKDSSCNNNIALKARTTKIIKWAFFDKNTIFCVTKDYGIYFYEIDNFSKRIVLKKPSVNHSNLPKVIIFEISGNLLAIGLEDGSLDIWKLCSGYKNSNFSGERWLLVHYSTIHYEHIYSRKSLIDFIEELPSPLTWVNISHTCNILLAIYKGIVNEIRIFSIYNLDLNNKPILINKIPLNSDIHMCQIDPKGRFIICVDSNKEIYPKTRFYSLSSGKLLLMQNFRIICPLFTPCGHLMIGAYRAHLNNPIEKSLNTIKSFKTTSKYINAEFMNCYFISIWSIPSFKEIYSFNCGESEQIINIRFSRTRASTSIVTTTINRNSSGYIGGPMVKTSSNIYFISNEIFTCIKPLNLTYFF</sequence>